<dbReference type="SUPFAM" id="SSF48403">
    <property type="entry name" value="Ankyrin repeat"/>
    <property type="match status" value="1"/>
</dbReference>
<accession>A0AA38IAX4</accession>
<name>A0AA38IAX4_9CUCU</name>
<organism evidence="1 2">
    <name type="scientific">Zophobas morio</name>
    <dbReference type="NCBI Taxonomy" id="2755281"/>
    <lineage>
        <taxon>Eukaryota</taxon>
        <taxon>Metazoa</taxon>
        <taxon>Ecdysozoa</taxon>
        <taxon>Arthropoda</taxon>
        <taxon>Hexapoda</taxon>
        <taxon>Insecta</taxon>
        <taxon>Pterygota</taxon>
        <taxon>Neoptera</taxon>
        <taxon>Endopterygota</taxon>
        <taxon>Coleoptera</taxon>
        <taxon>Polyphaga</taxon>
        <taxon>Cucujiformia</taxon>
        <taxon>Tenebrionidae</taxon>
        <taxon>Zophobas</taxon>
    </lineage>
</organism>
<sequence length="1422" mass="165194">MRSNGTALTTLDTAKTRTQVIQIMAVLKERKFALTLFTLSSLITSFDVLAIEEDEIIRFVNKTHIYCVHPEDFQLAMFTNPPLEGIQYGKKLLDIENWENDDWKINDLSNIISVVTDKRWEEFPVLNTNYKYFPNFNPSVTFSIYRGEDIQLYVDDEESLDYLEPSPKNREEWTTFTIFFKDNYVNYFMNNDRIRTHNLKPTNLAVKTKNQAYFKIHSGKYKEATNVTNTTNGPTTLRIPHVNNPSFIILYISLCRSCVLEVEYGGHRENITSNTTETSDFEEWQTHKINLTSSATNEVNFIRKNNNQTEHGYWRLDARLYEYGHNVVAYKITPDISPEAISCNYLLPDTTESNRMKRGIKPTESSRQLVNCPLGMVGAKCDISCASILGDQYSECQKHKICDVQGCQCHPYYKGSWCDEKVATGDERQGSHNDKSASIISKDNENLKKYEKNDSTSSWMFWSNILLWENKLSSEKANQFPTYQKGQGTSDYGKEYERIKCAFYALKLIACDEVENFEITTDNQKYKPFDDLEIKVTFKNKDTRTYLFQFKYKESGKSITKRDLVTEKSAFNVEKYLSFKSSNRDINEDFVCILYTNAPLHIKGERKIGEKIFVKKSDNVEDDNFLLNLIQERQENIFKIKKDLNNKNQVFYFFTEQDDLKQTGLRVEKLLENLLQCNIYDSFMDFMYKWQSKKFVLSKLDIITKLTELVLSPYIETLSETKKNEKNEKTEKLKQAVMGFAVAIAEKNAIDIIKDIWSHEDSLPEDWCPWSKIVDKKTIILVGNVIVTRSEFNTMEVFQNFSDFMKKSTNRDLVCDILKHFTISLQGRKEITLQQLVDIDINIARHIGLGELLKMSQTRLIIGSDKQIDDESCVLLLQKGNELSAEHMDEPKTITETDIFRYFDNPINVISAPSGMEKQVKDSLRNKKMLYLFLDGLDEVNSGHLDLILKFIKDKAATGIKLWISTRENLRGKITQILNVVPTGIQALNKDQKKEYIYQKLKEKYSEENIENILRIIFESADLNNLQDLLGVPLQLHIITEMFLNNDETFKNIKEDKMFILSKMYRLFLDGKMKAAINKVTNEKQIHLLGNLNVLLKQYEPIALKTCLNHDDLKILNVDSEAESYIKEIKTNGDRYGIIKQINESEQAIFHHQTFAEYFACVWLKNNIKMFPSLKKSIFSEKYANLRLMFDIMLAENSPLHLSVLYKNLEEFKMHEKAAHNKDAGGRTALHLLCTRGMIYPTIFTDDVRREHDWYVKMIRTLMTKNTNVHDKDSLFGFDYVHFSLEAKCLYPIELILENELVKFDDLKDVIFEYYDCETLACYAARMGYFNLFDALIKLLSSEQLQTGMEKFLLLAVRGTQNDTVTLLREGNIAVVKCILESDSPFNKNRALGIDISRILERAWKEGKHDMPGVLIKYSVED</sequence>
<comment type="caution">
    <text evidence="1">The sequence shown here is derived from an EMBL/GenBank/DDBJ whole genome shotgun (WGS) entry which is preliminary data.</text>
</comment>
<reference evidence="1" key="1">
    <citation type="journal article" date="2023" name="G3 (Bethesda)">
        <title>Whole genome assemblies of Zophobas morio and Tenebrio molitor.</title>
        <authorList>
            <person name="Kaur S."/>
            <person name="Stinson S.A."/>
            <person name="diCenzo G.C."/>
        </authorList>
    </citation>
    <scope>NUCLEOTIDE SEQUENCE</scope>
    <source>
        <strain evidence="1">QUZm001</strain>
    </source>
</reference>
<gene>
    <name evidence="1" type="ORF">Zmor_018973</name>
</gene>
<protein>
    <submittedName>
        <fullName evidence="1">Uncharacterized protein</fullName>
    </submittedName>
</protein>
<dbReference type="Gene3D" id="1.25.40.20">
    <property type="entry name" value="Ankyrin repeat-containing domain"/>
    <property type="match status" value="1"/>
</dbReference>
<keyword evidence="2" id="KW-1185">Reference proteome</keyword>
<evidence type="ECO:0000313" key="2">
    <source>
        <dbReference type="Proteomes" id="UP001168821"/>
    </source>
</evidence>
<dbReference type="Proteomes" id="UP001168821">
    <property type="component" value="Unassembled WGS sequence"/>
</dbReference>
<dbReference type="EMBL" id="JALNTZ010000005">
    <property type="protein sequence ID" value="KAJ3653055.1"/>
    <property type="molecule type" value="Genomic_DNA"/>
</dbReference>
<evidence type="ECO:0000313" key="1">
    <source>
        <dbReference type="EMBL" id="KAJ3653055.1"/>
    </source>
</evidence>
<proteinExistence type="predicted"/>
<dbReference type="InterPro" id="IPR036770">
    <property type="entry name" value="Ankyrin_rpt-contain_sf"/>
</dbReference>